<dbReference type="AlphaFoldDB" id="A0A0U2ZCH9"/>
<accession>A0A0U2ZCH9</accession>
<dbReference type="Proteomes" id="UP000068447">
    <property type="component" value="Chromosome"/>
</dbReference>
<protein>
    <recommendedName>
        <fullName evidence="4">Orphan protein</fullName>
    </recommendedName>
</protein>
<dbReference type="Pfam" id="PF20420">
    <property type="entry name" value="DUF6702"/>
    <property type="match status" value="1"/>
</dbReference>
<proteinExistence type="predicted"/>
<dbReference type="EMBL" id="CP013650">
    <property type="protein sequence ID" value="ALT00229.1"/>
    <property type="molecule type" value="Genomic_DNA"/>
</dbReference>
<evidence type="ECO:0000313" key="3">
    <source>
        <dbReference type="Proteomes" id="UP000068447"/>
    </source>
</evidence>
<sequence length="168" mass="19158">MSRWLWLLIVLVAAAALPAAAHQQKAALTKVLFNHRTGQLDVMHRFYLHDAEHAVKKLFDRNADMLNSADTQQAFSDYVAARFSLLHQQQPLPLELVGFEVEGKFFWVYQQIAIPESVTSLTVKHDALRDIWPQQVNLVNIEGQETIRSLNFEGSTEVLSVSFDSHHH</sequence>
<dbReference type="RefSeq" id="WP_062483781.1">
    <property type="nucleotide sequence ID" value="NZ_CP013650.1"/>
</dbReference>
<evidence type="ECO:0008006" key="4">
    <source>
        <dbReference type="Google" id="ProtNLM"/>
    </source>
</evidence>
<feature type="signal peptide" evidence="1">
    <location>
        <begin position="1"/>
        <end position="21"/>
    </location>
</feature>
<name>A0A0U2ZCH9_9ALTE</name>
<keyword evidence="1" id="KW-0732">Signal</keyword>
<keyword evidence="3" id="KW-1185">Reference proteome</keyword>
<reference evidence="2 3" key="1">
    <citation type="submission" date="2015-12" db="EMBL/GenBank/DDBJ databases">
        <title>Complete genome of Lacimicrobium alkaliphilum KCTC 32984.</title>
        <authorList>
            <person name="Kim S.-G."/>
            <person name="Lee Y.-J."/>
        </authorList>
    </citation>
    <scope>NUCLEOTIDE SEQUENCE [LARGE SCALE GENOMIC DNA]</scope>
    <source>
        <strain evidence="2 3">YelD216</strain>
    </source>
</reference>
<dbReference type="InterPro" id="IPR046525">
    <property type="entry name" value="DUF6702"/>
</dbReference>
<evidence type="ECO:0000313" key="2">
    <source>
        <dbReference type="EMBL" id="ALT00229.1"/>
    </source>
</evidence>
<feature type="chain" id="PRO_5006835331" description="Orphan protein" evidence="1">
    <location>
        <begin position="22"/>
        <end position="168"/>
    </location>
</feature>
<evidence type="ECO:0000256" key="1">
    <source>
        <dbReference type="SAM" id="SignalP"/>
    </source>
</evidence>
<dbReference type="STRING" id="1526571.AT746_19475"/>
<dbReference type="KEGG" id="lal:AT746_19475"/>
<organism evidence="2 3">
    <name type="scientific">Lacimicrobium alkaliphilum</name>
    <dbReference type="NCBI Taxonomy" id="1526571"/>
    <lineage>
        <taxon>Bacteria</taxon>
        <taxon>Pseudomonadati</taxon>
        <taxon>Pseudomonadota</taxon>
        <taxon>Gammaproteobacteria</taxon>
        <taxon>Alteromonadales</taxon>
        <taxon>Alteromonadaceae</taxon>
        <taxon>Lacimicrobium</taxon>
    </lineage>
</organism>
<dbReference type="OrthoDB" id="5741133at2"/>
<gene>
    <name evidence="2" type="ORF">AT746_19475</name>
</gene>